<dbReference type="EMBL" id="MK270526">
    <property type="protein sequence ID" value="QHQ98531.1"/>
    <property type="molecule type" value="Genomic_DNA"/>
</dbReference>
<feature type="transmembrane region" description="Helical" evidence="11">
    <location>
        <begin position="23"/>
        <end position="42"/>
    </location>
</feature>
<keyword evidence="5" id="KW-1278">Translocase</keyword>
<dbReference type="GO" id="GO:0008137">
    <property type="term" value="F:NADH dehydrogenase (ubiquinone) activity"/>
    <property type="evidence" value="ECO:0007669"/>
    <property type="project" value="UniProtKB-EC"/>
</dbReference>
<name>A0A6B9WH11_9ACAR</name>
<geneLocation type="mitochondrion" evidence="12"/>
<keyword evidence="8 11" id="KW-0472">Membrane</keyword>
<comment type="similarity">
    <text evidence="2">Belongs to the complex I subunit 4L family.</text>
</comment>
<reference evidence="12" key="1">
    <citation type="journal article" date="2019" name="Zool. Scr.">
        <title>Mitochondrial genome reorganization characterizes various lineages of mesostigmatid mites (Acari: Parasitiformes).</title>
        <authorList>
            <person name="Li W.-N."/>
            <person name="Shao R."/>
            <person name="Zhang Q."/>
            <person name="Deng W."/>
            <person name="Xue X.-F."/>
        </authorList>
    </citation>
    <scope>NUCLEOTIDE SEQUENCE</scope>
</reference>
<feature type="transmembrane region" description="Helical" evidence="11">
    <location>
        <begin position="49"/>
        <end position="76"/>
    </location>
</feature>
<dbReference type="GO" id="GO:0016020">
    <property type="term" value="C:membrane"/>
    <property type="evidence" value="ECO:0007669"/>
    <property type="project" value="UniProtKB-SubCell"/>
</dbReference>
<evidence type="ECO:0000256" key="4">
    <source>
        <dbReference type="ARBA" id="ARBA00022692"/>
    </source>
</evidence>
<keyword evidence="4 11" id="KW-0812">Transmembrane</keyword>
<accession>A0A6B9WH11</accession>
<evidence type="ECO:0000256" key="11">
    <source>
        <dbReference type="SAM" id="Phobius"/>
    </source>
</evidence>
<organism evidence="12">
    <name type="scientific">Macrocheles muscaedomesticae</name>
    <dbReference type="NCBI Taxonomy" id="406086"/>
    <lineage>
        <taxon>Eukaryota</taxon>
        <taxon>Metazoa</taxon>
        <taxon>Ecdysozoa</taxon>
        <taxon>Arthropoda</taxon>
        <taxon>Chelicerata</taxon>
        <taxon>Arachnida</taxon>
        <taxon>Acari</taxon>
        <taxon>Parasitiformes</taxon>
        <taxon>Mesostigmata</taxon>
        <taxon>Gamasina</taxon>
        <taxon>Eviphidoidea</taxon>
        <taxon>Macrochelidae</taxon>
        <taxon>Macrocheles</taxon>
    </lineage>
</organism>
<evidence type="ECO:0000256" key="10">
    <source>
        <dbReference type="ARBA" id="ARBA00049551"/>
    </source>
</evidence>
<evidence type="ECO:0000256" key="2">
    <source>
        <dbReference type="ARBA" id="ARBA00010519"/>
    </source>
</evidence>
<evidence type="ECO:0000256" key="6">
    <source>
        <dbReference type="ARBA" id="ARBA00022989"/>
    </source>
</evidence>
<keyword evidence="6 11" id="KW-1133">Transmembrane helix</keyword>
<dbReference type="AlphaFoldDB" id="A0A6B9WH11"/>
<comment type="subcellular location">
    <subcellularLocation>
        <location evidence="1">Membrane</location>
        <topology evidence="1">Multi-pass membrane protein</topology>
    </subcellularLocation>
</comment>
<evidence type="ECO:0000256" key="9">
    <source>
        <dbReference type="ARBA" id="ARBA00031586"/>
    </source>
</evidence>
<comment type="catalytic activity">
    <reaction evidence="10">
        <text>a ubiquinone + NADH + 5 H(+)(in) = a ubiquinol + NAD(+) + 4 H(+)(out)</text>
        <dbReference type="Rhea" id="RHEA:29091"/>
        <dbReference type="Rhea" id="RHEA-COMP:9565"/>
        <dbReference type="Rhea" id="RHEA-COMP:9566"/>
        <dbReference type="ChEBI" id="CHEBI:15378"/>
        <dbReference type="ChEBI" id="CHEBI:16389"/>
        <dbReference type="ChEBI" id="CHEBI:17976"/>
        <dbReference type="ChEBI" id="CHEBI:57540"/>
        <dbReference type="ChEBI" id="CHEBI:57945"/>
        <dbReference type="EC" id="7.1.1.2"/>
    </reaction>
</comment>
<keyword evidence="12" id="KW-0496">Mitochondrion</keyword>
<evidence type="ECO:0000256" key="5">
    <source>
        <dbReference type="ARBA" id="ARBA00022967"/>
    </source>
</evidence>
<evidence type="ECO:0000256" key="7">
    <source>
        <dbReference type="ARBA" id="ARBA00023027"/>
    </source>
</evidence>
<dbReference type="Gene3D" id="1.10.287.3510">
    <property type="match status" value="1"/>
</dbReference>
<dbReference type="Pfam" id="PF00420">
    <property type="entry name" value="Oxidored_q2"/>
    <property type="match status" value="1"/>
</dbReference>
<keyword evidence="7" id="KW-0520">NAD</keyword>
<gene>
    <name evidence="12" type="primary">nad4L</name>
</gene>
<evidence type="ECO:0000256" key="3">
    <source>
        <dbReference type="ARBA" id="ARBA00016612"/>
    </source>
</evidence>
<evidence type="ECO:0000256" key="8">
    <source>
        <dbReference type="ARBA" id="ARBA00023136"/>
    </source>
</evidence>
<sequence>MLTYGSYIFMISFFSLVLNRDNIISVLLVLELMMVGLFLSFLPVMLIKMVIFMMFLVVVVCEASLGLGLLVLMVYYSGNDYVRSMEFLMD</sequence>
<protein>
    <recommendedName>
        <fullName evidence="3">NADH-ubiquinone oxidoreductase chain 4L</fullName>
    </recommendedName>
    <alternativeName>
        <fullName evidence="9">NADH dehydrogenase subunit 4L</fullName>
    </alternativeName>
</protein>
<evidence type="ECO:0000256" key="1">
    <source>
        <dbReference type="ARBA" id="ARBA00004141"/>
    </source>
</evidence>
<dbReference type="InterPro" id="IPR039428">
    <property type="entry name" value="NUOK/Mnh_C1-like"/>
</dbReference>
<proteinExistence type="inferred from homology"/>
<evidence type="ECO:0000313" key="12">
    <source>
        <dbReference type="EMBL" id="QHQ98531.1"/>
    </source>
</evidence>